<dbReference type="FunFam" id="3.30.300.70:FF:000001">
    <property type="entry name" value="Ribosome maturation factor RimP"/>
    <property type="match status" value="1"/>
</dbReference>
<reference evidence="6" key="2">
    <citation type="submission" date="2020-09" db="EMBL/GenBank/DDBJ databases">
        <authorList>
            <person name="Sun Q."/>
            <person name="Kim S."/>
        </authorList>
    </citation>
    <scope>NUCLEOTIDE SEQUENCE</scope>
    <source>
        <strain evidence="6">KCTC 23430</strain>
    </source>
</reference>
<dbReference type="AlphaFoldDB" id="A0A918XML1"/>
<comment type="caution">
    <text evidence="6">The sequence shown here is derived from an EMBL/GenBank/DDBJ whole genome shotgun (WGS) entry which is preliminary data.</text>
</comment>
<evidence type="ECO:0000256" key="1">
    <source>
        <dbReference type="ARBA" id="ARBA00022490"/>
    </source>
</evidence>
<sequence length="160" mass="17849">MATKEQQIQSLLEPTVEALGFELWGLEYLSQGRHSTLRLYIESDNGISIDDCALVSTQVSSVLDVEDPISGEYTLEVSSPGVDRLLFKPEHYAMYPGEVAELRLRSSFEGRRKFKGILKGMEGEDVVIHVDDHEYLLPLSTVEKARVHPRLDDAGNTGEA</sequence>
<dbReference type="CDD" id="cd01734">
    <property type="entry name" value="YlxS_C"/>
    <property type="match status" value="1"/>
</dbReference>
<protein>
    <recommendedName>
        <fullName evidence="3">Ribosome maturation factor RimP</fullName>
    </recommendedName>
</protein>
<dbReference type="Gene3D" id="2.30.30.180">
    <property type="entry name" value="Ribosome maturation factor RimP, C-terminal domain"/>
    <property type="match status" value="1"/>
</dbReference>
<dbReference type="InterPro" id="IPR036847">
    <property type="entry name" value="RimP_C_sf"/>
</dbReference>
<dbReference type="InterPro" id="IPR003728">
    <property type="entry name" value="Ribosome_maturation_RimP"/>
</dbReference>
<dbReference type="PANTHER" id="PTHR33867:SF1">
    <property type="entry name" value="RIBOSOME MATURATION FACTOR RIMP"/>
    <property type="match status" value="1"/>
</dbReference>
<evidence type="ECO:0000313" key="7">
    <source>
        <dbReference type="Proteomes" id="UP000644693"/>
    </source>
</evidence>
<comment type="similarity">
    <text evidence="3">Belongs to the RimP family.</text>
</comment>
<dbReference type="PANTHER" id="PTHR33867">
    <property type="entry name" value="RIBOSOME MATURATION FACTOR RIMP"/>
    <property type="match status" value="1"/>
</dbReference>
<feature type="domain" description="Ribosome maturation factor RimP N-terminal" evidence="4">
    <location>
        <begin position="11"/>
        <end position="83"/>
    </location>
</feature>
<dbReference type="Pfam" id="PF02576">
    <property type="entry name" value="RimP_N"/>
    <property type="match status" value="1"/>
</dbReference>
<gene>
    <name evidence="3 6" type="primary">rimP</name>
    <name evidence="6" type="ORF">GCM10007053_26720</name>
</gene>
<dbReference type="Proteomes" id="UP000644693">
    <property type="component" value="Unassembled WGS sequence"/>
</dbReference>
<keyword evidence="7" id="KW-1185">Reference proteome</keyword>
<dbReference type="Gene3D" id="3.30.300.70">
    <property type="entry name" value="RimP-like superfamily, N-terminal"/>
    <property type="match status" value="1"/>
</dbReference>
<dbReference type="GO" id="GO:0000028">
    <property type="term" value="P:ribosomal small subunit assembly"/>
    <property type="evidence" value="ECO:0007669"/>
    <property type="project" value="TreeGrafter"/>
</dbReference>
<proteinExistence type="inferred from homology"/>
<dbReference type="InterPro" id="IPR028998">
    <property type="entry name" value="RimP_C"/>
</dbReference>
<evidence type="ECO:0000256" key="2">
    <source>
        <dbReference type="ARBA" id="ARBA00022517"/>
    </source>
</evidence>
<name>A0A918XML1_9GAMM</name>
<keyword evidence="1 3" id="KW-0963">Cytoplasm</keyword>
<evidence type="ECO:0000259" key="4">
    <source>
        <dbReference type="Pfam" id="PF02576"/>
    </source>
</evidence>
<keyword evidence="2 3" id="KW-0690">Ribosome biogenesis</keyword>
<comment type="function">
    <text evidence="3">Required for maturation of 30S ribosomal subunits.</text>
</comment>
<dbReference type="Pfam" id="PF17384">
    <property type="entry name" value="DUF150_C"/>
    <property type="match status" value="1"/>
</dbReference>
<evidence type="ECO:0000256" key="3">
    <source>
        <dbReference type="HAMAP-Rule" id="MF_01077"/>
    </source>
</evidence>
<dbReference type="NCBIfam" id="NF000927">
    <property type="entry name" value="PRK00092.1-1"/>
    <property type="match status" value="1"/>
</dbReference>
<dbReference type="SUPFAM" id="SSF75420">
    <property type="entry name" value="YhbC-like, N-terminal domain"/>
    <property type="match status" value="1"/>
</dbReference>
<comment type="subcellular location">
    <subcellularLocation>
        <location evidence="3">Cytoplasm</location>
    </subcellularLocation>
</comment>
<feature type="domain" description="Ribosome maturation factor RimP C-terminal" evidence="5">
    <location>
        <begin position="86"/>
        <end position="150"/>
    </location>
</feature>
<dbReference type="InterPro" id="IPR028989">
    <property type="entry name" value="RimP_N"/>
</dbReference>
<evidence type="ECO:0000313" key="6">
    <source>
        <dbReference type="EMBL" id="GHD37311.1"/>
    </source>
</evidence>
<dbReference type="GO" id="GO:0006412">
    <property type="term" value="P:translation"/>
    <property type="evidence" value="ECO:0007669"/>
    <property type="project" value="TreeGrafter"/>
</dbReference>
<dbReference type="SUPFAM" id="SSF74942">
    <property type="entry name" value="YhbC-like, C-terminal domain"/>
    <property type="match status" value="1"/>
</dbReference>
<dbReference type="HAMAP" id="MF_01077">
    <property type="entry name" value="RimP"/>
    <property type="match status" value="1"/>
</dbReference>
<dbReference type="GO" id="GO:0005829">
    <property type="term" value="C:cytosol"/>
    <property type="evidence" value="ECO:0007669"/>
    <property type="project" value="TreeGrafter"/>
</dbReference>
<accession>A0A918XML1</accession>
<evidence type="ECO:0000259" key="5">
    <source>
        <dbReference type="Pfam" id="PF17384"/>
    </source>
</evidence>
<reference evidence="6" key="1">
    <citation type="journal article" date="2014" name="Int. J. Syst. Evol. Microbiol.">
        <title>Complete genome sequence of Corynebacterium casei LMG S-19264T (=DSM 44701T), isolated from a smear-ripened cheese.</title>
        <authorList>
            <consortium name="US DOE Joint Genome Institute (JGI-PGF)"/>
            <person name="Walter F."/>
            <person name="Albersmeier A."/>
            <person name="Kalinowski J."/>
            <person name="Ruckert C."/>
        </authorList>
    </citation>
    <scope>NUCLEOTIDE SEQUENCE</scope>
    <source>
        <strain evidence="6">KCTC 23430</strain>
    </source>
</reference>
<dbReference type="InterPro" id="IPR035956">
    <property type="entry name" value="RimP_N_sf"/>
</dbReference>
<organism evidence="6 7">
    <name type="scientific">Parahalioglobus pacificus</name>
    <dbReference type="NCBI Taxonomy" id="930806"/>
    <lineage>
        <taxon>Bacteria</taxon>
        <taxon>Pseudomonadati</taxon>
        <taxon>Pseudomonadota</taxon>
        <taxon>Gammaproteobacteria</taxon>
        <taxon>Cellvibrionales</taxon>
        <taxon>Halieaceae</taxon>
        <taxon>Parahalioglobus</taxon>
    </lineage>
</organism>
<dbReference type="RefSeq" id="WP_189478270.1">
    <property type="nucleotide sequence ID" value="NZ_BMYM01000002.1"/>
</dbReference>
<dbReference type="EMBL" id="BMYM01000002">
    <property type="protein sequence ID" value="GHD37311.1"/>
    <property type="molecule type" value="Genomic_DNA"/>
</dbReference>